<protein>
    <submittedName>
        <fullName evidence="3">RNA polymerase subunit sigma</fullName>
    </submittedName>
</protein>
<name>A0ABU6CRL6_9ACTN</name>
<dbReference type="SUPFAM" id="SSF88946">
    <property type="entry name" value="Sigma2 domain of RNA polymerase sigma factors"/>
    <property type="match status" value="1"/>
</dbReference>
<evidence type="ECO:0000313" key="3">
    <source>
        <dbReference type="EMBL" id="MEB3966876.1"/>
    </source>
</evidence>
<dbReference type="InterPro" id="IPR013325">
    <property type="entry name" value="RNA_pol_sigma_r2"/>
</dbReference>
<dbReference type="SUPFAM" id="SSF54427">
    <property type="entry name" value="NTF2-like"/>
    <property type="match status" value="1"/>
</dbReference>
<reference evidence="3 4" key="1">
    <citation type="submission" date="2022-10" db="EMBL/GenBank/DDBJ databases">
        <authorList>
            <person name="Xie J."/>
            <person name="Shen N."/>
        </authorList>
    </citation>
    <scope>NUCLEOTIDE SEQUENCE [LARGE SCALE GENOMIC DNA]</scope>
    <source>
        <strain evidence="3 4">DSM 41681</strain>
    </source>
</reference>
<feature type="region of interest" description="Disordered" evidence="1">
    <location>
        <begin position="78"/>
        <end position="99"/>
    </location>
</feature>
<evidence type="ECO:0000256" key="1">
    <source>
        <dbReference type="SAM" id="MobiDB-lite"/>
    </source>
</evidence>
<keyword evidence="4" id="KW-1185">Reference proteome</keyword>
<dbReference type="Gene3D" id="1.20.140.160">
    <property type="match status" value="1"/>
</dbReference>
<dbReference type="SUPFAM" id="SSF88659">
    <property type="entry name" value="Sigma3 and sigma4 domains of RNA polymerase sigma factors"/>
    <property type="match status" value="1"/>
</dbReference>
<dbReference type="PANTHER" id="PTHR30173:SF43">
    <property type="entry name" value="ECF RNA POLYMERASE SIGMA FACTOR SIGI-RELATED"/>
    <property type="match status" value="1"/>
</dbReference>
<dbReference type="Gene3D" id="3.10.450.50">
    <property type="match status" value="1"/>
</dbReference>
<comment type="caution">
    <text evidence="3">The sequence shown here is derived from an EMBL/GenBank/DDBJ whole genome shotgun (WGS) entry which is preliminary data.</text>
</comment>
<evidence type="ECO:0000313" key="4">
    <source>
        <dbReference type="Proteomes" id="UP001352223"/>
    </source>
</evidence>
<dbReference type="InterPro" id="IPR013324">
    <property type="entry name" value="RNA_pol_sigma_r3/r4-like"/>
</dbReference>
<feature type="domain" description="RNA polymerase sigma-70 region 2" evidence="2">
    <location>
        <begin position="17"/>
        <end position="79"/>
    </location>
</feature>
<dbReference type="PANTHER" id="PTHR30173">
    <property type="entry name" value="SIGMA 19 FACTOR"/>
    <property type="match status" value="1"/>
</dbReference>
<accession>A0ABU6CRL6</accession>
<dbReference type="Pfam" id="PF04542">
    <property type="entry name" value="Sigma70_r2"/>
    <property type="match status" value="1"/>
</dbReference>
<organism evidence="3 4">
    <name type="scientific">Streptomyces kunmingensis</name>
    <dbReference type="NCBI Taxonomy" id="68225"/>
    <lineage>
        <taxon>Bacteria</taxon>
        <taxon>Bacillati</taxon>
        <taxon>Actinomycetota</taxon>
        <taxon>Actinomycetes</taxon>
        <taxon>Kitasatosporales</taxon>
        <taxon>Streptomycetaceae</taxon>
        <taxon>Streptomyces</taxon>
    </lineage>
</organism>
<dbReference type="InterPro" id="IPR052704">
    <property type="entry name" value="ECF_Sigma-70_Domain"/>
</dbReference>
<proteinExistence type="predicted"/>
<dbReference type="EMBL" id="JAOZYB010000369">
    <property type="protein sequence ID" value="MEB3966876.1"/>
    <property type="molecule type" value="Genomic_DNA"/>
</dbReference>
<dbReference type="Proteomes" id="UP001352223">
    <property type="component" value="Unassembled WGS sequence"/>
</dbReference>
<dbReference type="RefSeq" id="WP_324776602.1">
    <property type="nucleotide sequence ID" value="NZ_BAAATS010000005.1"/>
</dbReference>
<evidence type="ECO:0000259" key="2">
    <source>
        <dbReference type="Pfam" id="PF04542"/>
    </source>
</evidence>
<gene>
    <name evidence="3" type="ORF">OKJ48_42580</name>
</gene>
<sequence length="301" mass="32636">MDYADGAVPIGELLDERRHLIDVAFWMLGSGAEADGVVDETYRRWYALPEQERAAITAPRAWLSRVAGGICLERLARPGRRHPRRSPEDSADEPAGEHRRMLEREVSSVLLRALDSLSPAERAAFVLNDVLGMAPGAVAAIVGRSEPECDELADRARHSLRARRGQPATAAQQDATVRAVGESCAAQDTGRLMALLAPDATAFFDGGGKVRAQVRPVHGRDPVARSLLTLLAPRGRTAVDTHSVNGRAGLVVRYDRRVAAVVSLDVAAARHCVQVIQVWVVVNPDKLRLWNQAAAVRPGPR</sequence>
<dbReference type="InterPro" id="IPR007627">
    <property type="entry name" value="RNA_pol_sigma70_r2"/>
</dbReference>
<dbReference type="InterPro" id="IPR032710">
    <property type="entry name" value="NTF2-like_dom_sf"/>
</dbReference>